<gene>
    <name evidence="2" type="ORF">ESU54_04540</name>
</gene>
<feature type="chain" id="PRO_5023093490" description="VCBS repeat-containing protein" evidence="1">
    <location>
        <begin position="19"/>
        <end position="227"/>
    </location>
</feature>
<protein>
    <recommendedName>
        <fullName evidence="4">VCBS repeat-containing protein</fullName>
    </recommendedName>
</protein>
<keyword evidence="3" id="KW-1185">Reference proteome</keyword>
<dbReference type="SUPFAM" id="SSF69318">
    <property type="entry name" value="Integrin alpha N-terminal domain"/>
    <property type="match status" value="1"/>
</dbReference>
<name>A0A5C6Z3S3_9FLAO</name>
<evidence type="ECO:0000313" key="3">
    <source>
        <dbReference type="Proteomes" id="UP000321497"/>
    </source>
</evidence>
<dbReference type="OrthoDB" id="1422098at2"/>
<evidence type="ECO:0000256" key="1">
    <source>
        <dbReference type="SAM" id="SignalP"/>
    </source>
</evidence>
<dbReference type="InterPro" id="IPR028994">
    <property type="entry name" value="Integrin_alpha_N"/>
</dbReference>
<organism evidence="2 3">
    <name type="scientific">Aequorivita antarctica</name>
    <dbReference type="NCBI Taxonomy" id="153266"/>
    <lineage>
        <taxon>Bacteria</taxon>
        <taxon>Pseudomonadati</taxon>
        <taxon>Bacteroidota</taxon>
        <taxon>Flavobacteriia</taxon>
        <taxon>Flavobacteriales</taxon>
        <taxon>Flavobacteriaceae</taxon>
        <taxon>Aequorivita</taxon>
    </lineage>
</organism>
<reference evidence="2 3" key="1">
    <citation type="submission" date="2019-08" db="EMBL/GenBank/DDBJ databases">
        <title>Genome of Aequorivita antarctica SW49 (type strain).</title>
        <authorList>
            <person name="Bowman J.P."/>
        </authorList>
    </citation>
    <scope>NUCLEOTIDE SEQUENCE [LARGE SCALE GENOMIC DNA]</scope>
    <source>
        <strain evidence="2 3">SW49</strain>
    </source>
</reference>
<proteinExistence type="predicted"/>
<sequence>MKKLFLLPILFVFQIAFSQSDKTISFLHPECMDEVMSEVKKNKLYTYWSFFEIEKYYQNYYYVEKYNESDSRKPKFLLKGLAFEESPVVGKWIDRMIFPGDHLYFSIEEADGKSSNSYYIFAKGDLVKNENNEFPYFEGLDNYELRIVLKNKDSLVFSLDSIGAWSGGGFEGGVTLYWIGDLNGDKQIDIILGATSDYRYNSYILLLSNDNPDEMFTQYDAGGCSSC</sequence>
<dbReference type="AlphaFoldDB" id="A0A5C6Z3S3"/>
<comment type="caution">
    <text evidence="2">The sequence shown here is derived from an EMBL/GenBank/DDBJ whole genome shotgun (WGS) entry which is preliminary data.</text>
</comment>
<feature type="signal peptide" evidence="1">
    <location>
        <begin position="1"/>
        <end position="18"/>
    </location>
</feature>
<dbReference type="Proteomes" id="UP000321497">
    <property type="component" value="Unassembled WGS sequence"/>
</dbReference>
<dbReference type="RefSeq" id="WP_111843951.1">
    <property type="nucleotide sequence ID" value="NZ_UEGI01000003.1"/>
</dbReference>
<dbReference type="EMBL" id="VORT01000002">
    <property type="protein sequence ID" value="TXD74525.1"/>
    <property type="molecule type" value="Genomic_DNA"/>
</dbReference>
<evidence type="ECO:0008006" key="4">
    <source>
        <dbReference type="Google" id="ProtNLM"/>
    </source>
</evidence>
<evidence type="ECO:0000313" key="2">
    <source>
        <dbReference type="EMBL" id="TXD74525.1"/>
    </source>
</evidence>
<accession>A0A5C6Z3S3</accession>
<keyword evidence="1" id="KW-0732">Signal</keyword>